<protein>
    <submittedName>
        <fullName evidence="1">Uncharacterized protein</fullName>
    </submittedName>
</protein>
<gene>
    <name evidence="1" type="ORF">S12H4_18385</name>
</gene>
<organism evidence="1">
    <name type="scientific">marine sediment metagenome</name>
    <dbReference type="NCBI Taxonomy" id="412755"/>
    <lineage>
        <taxon>unclassified sequences</taxon>
        <taxon>metagenomes</taxon>
        <taxon>ecological metagenomes</taxon>
    </lineage>
</organism>
<comment type="caution">
    <text evidence="1">The sequence shown here is derived from an EMBL/GenBank/DDBJ whole genome shotgun (WGS) entry which is preliminary data.</text>
</comment>
<proteinExistence type="predicted"/>
<dbReference type="AlphaFoldDB" id="X1SKE9"/>
<feature type="non-terminal residue" evidence="1">
    <location>
        <position position="227"/>
    </location>
</feature>
<reference evidence="1" key="1">
    <citation type="journal article" date="2014" name="Front. Microbiol.">
        <title>High frequency of phylogenetically diverse reductive dehalogenase-homologous genes in deep subseafloor sedimentary metagenomes.</title>
        <authorList>
            <person name="Kawai M."/>
            <person name="Futagami T."/>
            <person name="Toyoda A."/>
            <person name="Takaki Y."/>
            <person name="Nishi S."/>
            <person name="Hori S."/>
            <person name="Arai W."/>
            <person name="Tsubouchi T."/>
            <person name="Morono Y."/>
            <person name="Uchiyama I."/>
            <person name="Ito T."/>
            <person name="Fujiyama A."/>
            <person name="Inagaki F."/>
            <person name="Takami H."/>
        </authorList>
    </citation>
    <scope>NUCLEOTIDE SEQUENCE</scope>
    <source>
        <strain evidence="1">Expedition CK06-06</strain>
    </source>
</reference>
<evidence type="ECO:0000313" key="1">
    <source>
        <dbReference type="EMBL" id="GAI75850.1"/>
    </source>
</evidence>
<sequence length="227" mass="25788">MSNLEHFAIMDIDYIHAPSSITIITRTNNPCHLTCYYTDKKPLKHHTTRIVRGLEVPWGVYFCFVGWKAVEQNEHGDTLTHTFDIPDWSFCQTRWFTFRGTIAYVLSPSVGPIFKHHHSGAPVVETFIARTTDGDIRTSLFMYNYISAHDGTSARVIDTSDNFSVGQEYTSFMYIIYRVGLFFDTFTIPLTAKILSATLSFRAFEVYGVPYDIVIVSGADLSEPLQG</sequence>
<dbReference type="EMBL" id="BARW01009073">
    <property type="protein sequence ID" value="GAI75850.1"/>
    <property type="molecule type" value="Genomic_DNA"/>
</dbReference>
<accession>X1SKE9</accession>
<name>X1SKE9_9ZZZZ</name>